<comment type="subcellular location">
    <subcellularLocation>
        <location evidence="3">Secreted</location>
    </subcellularLocation>
    <subcellularLocation>
        <location evidence="3">Bacterial flagellum</location>
    </subcellularLocation>
</comment>
<feature type="domain" description="Flagellin C-terminal" evidence="6">
    <location>
        <begin position="211"/>
        <end position="286"/>
    </location>
</feature>
<dbReference type="InterPro" id="IPR001492">
    <property type="entry name" value="Flagellin"/>
</dbReference>
<dbReference type="PANTHER" id="PTHR42792">
    <property type="entry name" value="FLAGELLIN"/>
    <property type="match status" value="1"/>
</dbReference>
<dbReference type="Proteomes" id="UP000597761">
    <property type="component" value="Unassembled WGS sequence"/>
</dbReference>
<evidence type="ECO:0000256" key="3">
    <source>
        <dbReference type="RuleBase" id="RU362073"/>
    </source>
</evidence>
<evidence type="ECO:0000313" key="8">
    <source>
        <dbReference type="Proteomes" id="UP000597761"/>
    </source>
</evidence>
<evidence type="ECO:0000259" key="6">
    <source>
        <dbReference type="Pfam" id="PF00700"/>
    </source>
</evidence>
<keyword evidence="7" id="KW-0969">Cilium</keyword>
<evidence type="ECO:0000256" key="1">
    <source>
        <dbReference type="ARBA" id="ARBA00005709"/>
    </source>
</evidence>
<keyword evidence="4" id="KW-0175">Coiled coil</keyword>
<reference evidence="8" key="1">
    <citation type="journal article" date="2019" name="Int. J. Syst. Evol. Microbiol.">
        <title>The Global Catalogue of Microorganisms (GCM) 10K type strain sequencing project: providing services to taxonomists for standard genome sequencing and annotation.</title>
        <authorList>
            <consortium name="The Broad Institute Genomics Platform"/>
            <consortium name="The Broad Institute Genome Sequencing Center for Infectious Disease"/>
            <person name="Wu L."/>
            <person name="Ma J."/>
        </authorList>
    </citation>
    <scope>NUCLEOTIDE SEQUENCE [LARGE SCALE GENOMIC DNA]</scope>
    <source>
        <strain evidence="8">CGMCC 1.15480</strain>
    </source>
</reference>
<feature type="coiled-coil region" evidence="4">
    <location>
        <begin position="11"/>
        <end position="38"/>
    </location>
</feature>
<gene>
    <name evidence="7" type="primary">flgL</name>
    <name evidence="7" type="ORF">GCM10011512_26700</name>
</gene>
<keyword evidence="8" id="KW-1185">Reference proteome</keyword>
<dbReference type="InterPro" id="IPR001029">
    <property type="entry name" value="Flagellin_N"/>
</dbReference>
<evidence type="ECO:0000313" key="7">
    <source>
        <dbReference type="EMBL" id="GGC98439.1"/>
    </source>
</evidence>
<keyword evidence="2 3" id="KW-0975">Bacterial flagellum</keyword>
<dbReference type="InterPro" id="IPR046358">
    <property type="entry name" value="Flagellin_C"/>
</dbReference>
<keyword evidence="7" id="KW-0282">Flagellum</keyword>
<dbReference type="Pfam" id="PF00700">
    <property type="entry name" value="Flagellin_C"/>
    <property type="match status" value="1"/>
</dbReference>
<dbReference type="PANTHER" id="PTHR42792:SF1">
    <property type="entry name" value="FLAGELLAR HOOK-ASSOCIATED PROTEIN 3"/>
    <property type="match status" value="1"/>
</dbReference>
<feature type="domain" description="Flagellin N-terminal" evidence="5">
    <location>
        <begin position="5"/>
        <end position="141"/>
    </location>
</feature>
<keyword evidence="7" id="KW-0966">Cell projection</keyword>
<comment type="function">
    <text evidence="3">Flagellin is the subunit protein which polymerizes to form the filaments of bacterial flagella.</text>
</comment>
<dbReference type="EMBL" id="BMJI01000022">
    <property type="protein sequence ID" value="GGC98439.1"/>
    <property type="molecule type" value="Genomic_DNA"/>
</dbReference>
<comment type="similarity">
    <text evidence="1 3">Belongs to the bacterial flagellin family.</text>
</comment>
<name>A0ABQ1PJM4_9MICC</name>
<dbReference type="Gene3D" id="1.20.1330.10">
    <property type="entry name" value="f41 fragment of flagellin, N-terminal domain"/>
    <property type="match status" value="1"/>
</dbReference>
<accession>A0ABQ1PJM4</accession>
<keyword evidence="3" id="KW-0964">Secreted</keyword>
<comment type="caution">
    <text evidence="7">The sequence shown here is derived from an EMBL/GenBank/DDBJ whole genome shotgun (WGS) entry which is preliminary data.</text>
</comment>
<dbReference type="SUPFAM" id="SSF64518">
    <property type="entry name" value="Phase 1 flagellin"/>
    <property type="match status" value="1"/>
</dbReference>
<sequence>MTFRITTQTMAASATRQLAAAQARLADAQDTATSLRRITRPSDDPAGAAQALRVRAEVAANAQYGRNIDNGTAWLTGVDAALGDATRFLDSARDAVQQGLNAARTPADRIALADVIDGLRADLLGRANATYLGRSLFAGTSDQPAFVDGNPPTFTGVTGDAVHRRFGENQSVRVDADGAAIFGTGPTSVFATLDAISAELRAGGITASRLDDLDSARATLRTARADAGARLTTLEAAKDANQAAKVALEADRAALEDVDLGTAVLDLQVQQTSYQAALAVTAKTLQPTLMDFLR</sequence>
<evidence type="ECO:0000256" key="4">
    <source>
        <dbReference type="SAM" id="Coils"/>
    </source>
</evidence>
<dbReference type="Pfam" id="PF00669">
    <property type="entry name" value="Flagellin_N"/>
    <property type="match status" value="1"/>
</dbReference>
<dbReference type="RefSeq" id="WP_188668915.1">
    <property type="nucleotide sequence ID" value="NZ_BMJI01000022.1"/>
</dbReference>
<protein>
    <recommendedName>
        <fullName evidence="3">Flagellin</fullName>
    </recommendedName>
</protein>
<proteinExistence type="inferred from homology"/>
<evidence type="ECO:0000259" key="5">
    <source>
        <dbReference type="Pfam" id="PF00669"/>
    </source>
</evidence>
<organism evidence="7 8">
    <name type="scientific">Tersicoccus solisilvae</name>
    <dbReference type="NCBI Taxonomy" id="1882339"/>
    <lineage>
        <taxon>Bacteria</taxon>
        <taxon>Bacillati</taxon>
        <taxon>Actinomycetota</taxon>
        <taxon>Actinomycetes</taxon>
        <taxon>Micrococcales</taxon>
        <taxon>Micrococcaceae</taxon>
        <taxon>Tersicoccus</taxon>
    </lineage>
</organism>
<evidence type="ECO:0000256" key="2">
    <source>
        <dbReference type="ARBA" id="ARBA00023143"/>
    </source>
</evidence>